<proteinExistence type="inferred from homology"/>
<feature type="domain" description="Isochorismatase-like" evidence="3">
    <location>
        <begin position="22"/>
        <end position="163"/>
    </location>
</feature>
<dbReference type="SUPFAM" id="SSF52499">
    <property type="entry name" value="Isochorismatase-like hydrolases"/>
    <property type="match status" value="1"/>
</dbReference>
<gene>
    <name evidence="5" type="ORF">GGX14DRAFT_478851</name>
    <name evidence="4" type="ORF">GGX14DRAFT_485410</name>
</gene>
<dbReference type="InterPro" id="IPR050272">
    <property type="entry name" value="Isochorismatase-like_hydrls"/>
</dbReference>
<accession>A0AAD6UUZ9</accession>
<organism evidence="5 6">
    <name type="scientific">Mycena pura</name>
    <dbReference type="NCBI Taxonomy" id="153505"/>
    <lineage>
        <taxon>Eukaryota</taxon>
        <taxon>Fungi</taxon>
        <taxon>Dikarya</taxon>
        <taxon>Basidiomycota</taxon>
        <taxon>Agaricomycotina</taxon>
        <taxon>Agaricomycetes</taxon>
        <taxon>Agaricomycetidae</taxon>
        <taxon>Agaricales</taxon>
        <taxon>Marasmiineae</taxon>
        <taxon>Mycenaceae</taxon>
        <taxon>Mycena</taxon>
    </lineage>
</organism>
<comment type="similarity">
    <text evidence="1">Belongs to the isochorismatase family.</text>
</comment>
<evidence type="ECO:0000256" key="1">
    <source>
        <dbReference type="ARBA" id="ARBA00006336"/>
    </source>
</evidence>
<evidence type="ECO:0000259" key="3">
    <source>
        <dbReference type="Pfam" id="PF00857"/>
    </source>
</evidence>
<dbReference type="EMBL" id="JARJCW010000110">
    <property type="protein sequence ID" value="KAJ7193220.1"/>
    <property type="molecule type" value="Genomic_DNA"/>
</dbReference>
<dbReference type="Pfam" id="PF00857">
    <property type="entry name" value="Isochorismatase"/>
    <property type="match status" value="1"/>
</dbReference>
<reference evidence="5" key="1">
    <citation type="submission" date="2023-03" db="EMBL/GenBank/DDBJ databases">
        <title>Massive genome expansion in bonnet fungi (Mycena s.s.) driven by repeated elements and novel gene families across ecological guilds.</title>
        <authorList>
            <consortium name="Lawrence Berkeley National Laboratory"/>
            <person name="Harder C.B."/>
            <person name="Miyauchi S."/>
            <person name="Viragh M."/>
            <person name="Kuo A."/>
            <person name="Thoen E."/>
            <person name="Andreopoulos B."/>
            <person name="Lu D."/>
            <person name="Skrede I."/>
            <person name="Drula E."/>
            <person name="Henrissat B."/>
            <person name="Morin E."/>
            <person name="Kohler A."/>
            <person name="Barry K."/>
            <person name="LaButti K."/>
            <person name="Morin E."/>
            <person name="Salamov A."/>
            <person name="Lipzen A."/>
            <person name="Mereny Z."/>
            <person name="Hegedus B."/>
            <person name="Baldrian P."/>
            <person name="Stursova M."/>
            <person name="Weitz H."/>
            <person name="Taylor A."/>
            <person name="Grigoriev I.V."/>
            <person name="Nagy L.G."/>
            <person name="Martin F."/>
            <person name="Kauserud H."/>
        </authorList>
    </citation>
    <scope>NUCLEOTIDE SEQUENCE</scope>
    <source>
        <strain evidence="5">9144</strain>
    </source>
</reference>
<evidence type="ECO:0000313" key="5">
    <source>
        <dbReference type="EMBL" id="KAJ7193220.1"/>
    </source>
</evidence>
<sequence>MTAKSFRELTGQSPSNASLADSVLVIIDAQNEYATGALAVSNLETSRPAIAGLLRRYRAASSPSIHVVHKTPAGAPVFTPGTELAKEFAELQPLSGGAEVVVEKQFPGAFTKTTLQAEIDKTGRRKVVLVGYMAHVCVSTTAREAYQLGYDVFVLADAIGDRDIPGATGEEVRKVRHCLLIRPYI</sequence>
<evidence type="ECO:0000313" key="6">
    <source>
        <dbReference type="Proteomes" id="UP001219525"/>
    </source>
</evidence>
<keyword evidence="6" id="KW-1185">Reference proteome</keyword>
<evidence type="ECO:0000256" key="2">
    <source>
        <dbReference type="ARBA" id="ARBA00022801"/>
    </source>
</evidence>
<comment type="caution">
    <text evidence="5">The sequence shown here is derived from an EMBL/GenBank/DDBJ whole genome shotgun (WGS) entry which is preliminary data.</text>
</comment>
<dbReference type="EMBL" id="JARJCW010000190">
    <property type="protein sequence ID" value="KAJ7187617.1"/>
    <property type="molecule type" value="Genomic_DNA"/>
</dbReference>
<dbReference type="Proteomes" id="UP001219525">
    <property type="component" value="Unassembled WGS sequence"/>
</dbReference>
<dbReference type="InterPro" id="IPR000868">
    <property type="entry name" value="Isochorismatase-like_dom"/>
</dbReference>
<protein>
    <submittedName>
        <fullName evidence="5">Isochorismatase-like protein</fullName>
    </submittedName>
</protein>
<keyword evidence="2" id="KW-0378">Hydrolase</keyword>
<dbReference type="PANTHER" id="PTHR43540">
    <property type="entry name" value="PEROXYUREIDOACRYLATE/UREIDOACRYLATE AMIDOHYDROLASE-RELATED"/>
    <property type="match status" value="1"/>
</dbReference>
<dbReference type="AlphaFoldDB" id="A0AAD6UUZ9"/>
<dbReference type="PANTHER" id="PTHR43540:SF15">
    <property type="entry name" value="BLR5631 PROTEIN"/>
    <property type="match status" value="1"/>
</dbReference>
<dbReference type="InterPro" id="IPR036380">
    <property type="entry name" value="Isochorismatase-like_sf"/>
</dbReference>
<evidence type="ECO:0000313" key="4">
    <source>
        <dbReference type="EMBL" id="KAJ7187617.1"/>
    </source>
</evidence>
<dbReference type="Gene3D" id="3.40.50.850">
    <property type="entry name" value="Isochorismatase-like"/>
    <property type="match status" value="1"/>
</dbReference>
<dbReference type="GO" id="GO:0016787">
    <property type="term" value="F:hydrolase activity"/>
    <property type="evidence" value="ECO:0007669"/>
    <property type="project" value="UniProtKB-KW"/>
</dbReference>
<name>A0AAD6UUZ9_9AGAR</name>